<accession>A0A8B7ZJ80</accession>
<dbReference type="GeneID" id="110987007"/>
<dbReference type="KEGG" id="aplc:110987007"/>
<protein>
    <submittedName>
        <fullName evidence="3">Uncharacterized protein LOC110987007</fullName>
    </submittedName>
</protein>
<reference evidence="3" key="1">
    <citation type="submission" date="2025-08" db="UniProtKB">
        <authorList>
            <consortium name="RefSeq"/>
        </authorList>
    </citation>
    <scope>IDENTIFICATION</scope>
</reference>
<dbReference type="Proteomes" id="UP000694845">
    <property type="component" value="Unplaced"/>
</dbReference>
<evidence type="ECO:0000313" key="2">
    <source>
        <dbReference type="Proteomes" id="UP000694845"/>
    </source>
</evidence>
<dbReference type="SUPFAM" id="SSF49265">
    <property type="entry name" value="Fibronectin type III"/>
    <property type="match status" value="2"/>
</dbReference>
<sequence length="2851" mass="315435">MQLPSTLASQAHCAILNTCYGVQCCLDVNLGPLNHVLSASMVIDPCLGQLTLQFDNWQHNKSLSHLDFDASQEVAIGNFAMLRYTLVLMDSDLSVTLSVDICIDGHCTGELRILDDAVSPLPVCYPNGTISWNTLPGITSMSRLGGLDAGLEAVAMALGLPSRLVSASPCPRMFRPRQSGACPHLPSLPNLPSGGICHYADACLGVKCCLAEDLGIISRALRVWLTVDPCDFKLSVGFENWSYNITLLSYQWGKVMQERLSDAVSLSFTIDKTTDNRNFFLSLSIQLCIAGVCAPDIVILQDFMTPIPFCNRNGTLEWAQDMGNALWYDVQRPHSTVYDVHLDISLCWQGVCENPIVILQDVMFSTSGCDGGSSSRRKRRSVEDLEFAESMDSMEDMTINPIDKARDYFRALLKNGSTVYSAEKNAMTMLQPEKAVKPRVSESGTASRRSMGLLIFGNEDETPVTRRRRDLSLSNTSEKGLDALGGHIANMTIGELEAMLDLQNIDPVTVVQLMKDLRALYKTFMEEAIDVFKNGKAGNSFEQFDVVLSGTIPFPKRHANLFELEWALPIGGFITLVFRITGGGFFDMKIPVSFSVISMKAKGGITPITGANLKGSVSVCFILCAELQLSADVLHTSFPTVAEILFSKFPLDVRTKMDIEMIPLRIRLRALVTLKIPFFGKTVLFKANLYRWEAPAVHQTIFDFHSKEPDTSPPEIEQYSTPPDGIPMRVVGRKACSVEQVPGLDYTSPAFQLEVAAFDDKSLVTFHYQVGTAPGAGDVVSKTEFGGPSAIITQTLLGGHPLYFTVYAMNNGGGISTATCSLPTFDVTLPTGRITPDFTSTSHPHVLRASAVVFDDSVILVQKEGVGFGPDIWGDQIVPWHTINITKRHYQEVLSNDFQYFTAAKEGRLISKPISTIIHRNPNLCARDCLALPETKCLSINYNYGDFTCELLDEIEGHGVEVHKSGFFSHYERLGVGHAVEFSHESLQLVHNNLYYFNIELLNYVGYENIISSVGIIADFTPPAPGLIMNGIREELVHEPCVEFTPEEWERRCIEDTPLDNHRYIIDGPGSLTVFNGNEEHVDMLYTRSNTFIAANWDGIHDNETGIHGYTWSIGSGICADDISRHVDPHAHLFDESEWTHQGLVVNIHLPDGAYYISVRALNKVEFGGPMALTVCHSTPLIIDKTPPIIYSVHHITYDSTTGRIGMRVNATDPESHLLEYHLAAGKTRRDKSLRDWEAHVLAEELFMDFKIPNGVPCWVKVRAVNNVDLRTVGHADEPILVDDSPPIPGDLFDGPYAGRDLTFTKDRNEICANWHNWHDPESGISSYLWAVGTQPGLSNVVNYIKVSHREHTACSDYVTLQHGEMYYSTLVAFHGGYDKLNVTASSNGVTVDLTPPMQGSVWDHPLAGTTDLDFSSRPATVEAQWHGFSDPESGIKDYQITVYRSSNGSTDFEVIHEAESVSIATSSIEWHHFHLHHKDQVYVNLRTVNQALNHIDTPTDGFIVDLTPPVLQALGDGLVVGEDADFQSHSDSLAVHWNYFDDESGIESFQLAIYEIRHGNKRKIFPMDANPRSFELISDIATRSHVQSGLTLRPGALYVTQVKAKNQAKLVASHETSGIMVDPSPPVMRYIYGGNLDGEAEEIFNGYLYQNSRSTIQASWLAADGQSGIKNYWVAVGTAPCIPNILSVQAVNSVGSRRTVHSTGLTVDNTPPSGGQVQCPAFIHADSILLCSWTGFLDAESGIDHYSFLIGTAQGLSDAYQSGTLPRYLTRYSVKDMNLVHNQVYYATVEAFNAINQSTMAFSTPIKIDDTPPLYGLVVELPGIHTFNFSDPMSLPELDCTNQEECLLLDGECLESLTQLQILWQPFTDKDTQITKYEVALGTTPGGSQVKPFYEVSKDQTSELITNIDLSDIRKVYATVRGYNEAGLTSTAVSNGIFVSQFSAGHQPLRPFQVKDGVSDNELGDMDFQTSLHEMSAAWDFSGDPCPITKYEWAIYRIDNQEIQPFTSVQEQTSDTNTDVEMTDGETYYSIVRATNALGLAITVRSDGITVKREPLIPGQVYDGLLVGFDLTYQKETDTISASWKGFGQGMPAKENVQHTGNAEVTRDLFLEQSVDYYEAAVGTDPHYPKTRDNVVPFTHIGLNTTVTFTNLDLTVQDSTYYVTVRAYSVNFATAEVTSTGISVGIGSTVHGTEVEVPKYVNSVSEVQIMWGEYESTLPILFYYTGLGEPSPSSIPPEDMDCLDMVLGTKEAQATFSKRQMRFVGKDTYVDIRGLNLTQEGSYYVTVVGVNEGGQCNSSTSYFSVDVTPPVEGQMRVGPFYDMPVAYTDSTDSVSVAWEDYRDDESGIKSFNLRLMQAASCDIGDDNNLTPLPNQHWLVLGPDTRDFTFVALSLVTNQPYFVQMSAVNHAGGSIQSQFGPIFVDSSEPTAGMVVDGMDFMMDVVNSKDRNQVSGTILHLPNPVGPSCPMKDIPFTDPHWSAMDFKGLWNMKRDKWNLEYKMQQVSASNESLTLKMERDTRGPRMLSGAYVTNAQIVRSSEYEFDLKAAPPDLHSVTSILFWDGPDGTIGDFDFGGRENWQEGICQCCYQQPFNQSMCPQCDCQDFLGILDSSEDNSMYASTTNMPPVTTASEFASSGIHEQPEVTISASLTTLTSRPWAIHRKKDGRDRISNNDNAGWISQRACGFQLYPNGSASQAVLWCRYFEDGQRMSSQLVDLDFDPSVEERHYTVNLRVTPFDAHEDEWSFEVLIDGKLLASLTGIPVMSSSTKLILHVFNRDSYIADLQDPFNPPVVTATLRNFKMPPEQSKLCRYGAPFRAGTNPVSRYFAGVGSEAGATDIVPFKEVTWIFN</sequence>
<dbReference type="OrthoDB" id="10042078at2759"/>
<dbReference type="InterPro" id="IPR003609">
    <property type="entry name" value="Pan_app"/>
</dbReference>
<gene>
    <name evidence="3" type="primary">LOC110987007</name>
</gene>
<evidence type="ECO:0000259" key="1">
    <source>
        <dbReference type="PROSITE" id="PS50853"/>
    </source>
</evidence>
<proteinExistence type="predicted"/>
<dbReference type="RefSeq" id="XP_022105072.1">
    <property type="nucleotide sequence ID" value="XM_022249380.1"/>
</dbReference>
<organism evidence="2 3">
    <name type="scientific">Acanthaster planci</name>
    <name type="common">Crown-of-thorns starfish</name>
    <dbReference type="NCBI Taxonomy" id="133434"/>
    <lineage>
        <taxon>Eukaryota</taxon>
        <taxon>Metazoa</taxon>
        <taxon>Echinodermata</taxon>
        <taxon>Eleutherozoa</taxon>
        <taxon>Asterozoa</taxon>
        <taxon>Asteroidea</taxon>
        <taxon>Valvatacea</taxon>
        <taxon>Valvatida</taxon>
        <taxon>Acanthasteridae</taxon>
        <taxon>Acanthaster</taxon>
    </lineage>
</organism>
<name>A0A8B7ZJ80_ACAPL</name>
<keyword evidence="2" id="KW-1185">Reference proteome</keyword>
<dbReference type="SUPFAM" id="SSF57414">
    <property type="entry name" value="Hairpin loop containing domain-like"/>
    <property type="match status" value="1"/>
</dbReference>
<evidence type="ECO:0000313" key="3">
    <source>
        <dbReference type="RefSeq" id="XP_022105072.1"/>
    </source>
</evidence>
<dbReference type="PANTHER" id="PTHR16897">
    <property type="entry name" value="OS10G0105400 PROTEIN"/>
    <property type="match status" value="1"/>
</dbReference>
<dbReference type="InterPro" id="IPR036116">
    <property type="entry name" value="FN3_sf"/>
</dbReference>
<dbReference type="OMA" id="WISECAL"/>
<feature type="domain" description="Fibronectin type-III" evidence="1">
    <location>
        <begin position="1712"/>
        <end position="1815"/>
    </location>
</feature>
<dbReference type="InterPro" id="IPR003961">
    <property type="entry name" value="FN3_dom"/>
</dbReference>
<dbReference type="PANTHER" id="PTHR16897:SF2">
    <property type="entry name" value="OS03G0226600 PROTEIN"/>
    <property type="match status" value="1"/>
</dbReference>
<dbReference type="Pfam" id="PF00024">
    <property type="entry name" value="PAN_1"/>
    <property type="match status" value="1"/>
</dbReference>
<dbReference type="CDD" id="cd01099">
    <property type="entry name" value="PAN_AP_HGF"/>
    <property type="match status" value="1"/>
</dbReference>
<dbReference type="PROSITE" id="PS50853">
    <property type="entry name" value="FN3"/>
    <property type="match status" value="1"/>
</dbReference>